<organism evidence="2 3">
    <name type="scientific">Pedobacter albus</name>
    <dbReference type="NCBI Taxonomy" id="3113905"/>
    <lineage>
        <taxon>Bacteria</taxon>
        <taxon>Pseudomonadati</taxon>
        <taxon>Bacteroidota</taxon>
        <taxon>Sphingobacteriia</taxon>
        <taxon>Sphingobacteriales</taxon>
        <taxon>Sphingobacteriaceae</taxon>
        <taxon>Pedobacter</taxon>
    </lineage>
</organism>
<proteinExistence type="predicted"/>
<accession>A0ABU7I4E7</accession>
<dbReference type="RefSeq" id="WP_330106704.1">
    <property type="nucleotide sequence ID" value="NZ_JAZDQT010000001.1"/>
</dbReference>
<feature type="chain" id="PRO_5047535097" evidence="1">
    <location>
        <begin position="19"/>
        <end position="442"/>
    </location>
</feature>
<name>A0ABU7I4E7_9SPHI</name>
<comment type="caution">
    <text evidence="2">The sequence shown here is derived from an EMBL/GenBank/DDBJ whole genome shotgun (WGS) entry which is preliminary data.</text>
</comment>
<dbReference type="PROSITE" id="PS51257">
    <property type="entry name" value="PROKAR_LIPOPROTEIN"/>
    <property type="match status" value="1"/>
</dbReference>
<evidence type="ECO:0000313" key="2">
    <source>
        <dbReference type="EMBL" id="MEE1944330.1"/>
    </source>
</evidence>
<evidence type="ECO:0000256" key="1">
    <source>
        <dbReference type="SAM" id="SignalP"/>
    </source>
</evidence>
<gene>
    <name evidence="2" type="ORF">VRU48_04375</name>
</gene>
<dbReference type="InterPro" id="IPR032627">
    <property type="entry name" value="DUF4876"/>
</dbReference>
<keyword evidence="3" id="KW-1185">Reference proteome</keyword>
<keyword evidence="1" id="KW-0732">Signal</keyword>
<dbReference type="Proteomes" id="UP001336835">
    <property type="component" value="Unassembled WGS sequence"/>
</dbReference>
<dbReference type="Pfam" id="PF16215">
    <property type="entry name" value="DUF4876"/>
    <property type="match status" value="1"/>
</dbReference>
<dbReference type="EMBL" id="JAZDQT010000001">
    <property type="protein sequence ID" value="MEE1944330.1"/>
    <property type="molecule type" value="Genomic_DNA"/>
</dbReference>
<sequence>MKKYLYLFLASLALTACKKNNTTEIQPIDVNVNVSYNLETSTYKLPLNVVKVKVTNVSTKTVREFNVSEKGTLLISQLSPGAYDIDASATISAADYTAITAIPVDKAVTFNASLKNKQIVVGFSETLSLNLTAGFTGDWVIKQVYFAGSDRVNGALYRDQFIEFYNNSDKVLYADSLYFAETVGLITKSTANTYNLLASTGQLDWSKSVNMPANIDANNDYIYARAFLMIPGTGKQYPVQPGKSIVVAQTAINHKAPFTGADGKQITVINPALTVDLSGADFEAYYAPLLAKPLASDIDNPNVPNLTVLSYFGTDMIFDNPGRYSYALIKADGTQSPKDWPMYNYPTKATPSSTATKYYQIPNKYVIDAVEVQPVEADDRIPKKYNSALDAGFTYVPLGSYTSQSIIRKTEKTVNGRIVLKDTNNSTEDFTFLNVATPRGFK</sequence>
<protein>
    <submittedName>
        <fullName evidence="2">DUF4876 domain-containing protein</fullName>
    </submittedName>
</protein>
<reference evidence="2 3" key="1">
    <citation type="submission" date="2024-01" db="EMBL/GenBank/DDBJ databases">
        <title>Pedobacter sp. nov., isolated from fresh soil.</title>
        <authorList>
            <person name="Le N.T.T."/>
        </authorList>
    </citation>
    <scope>NUCLEOTIDE SEQUENCE [LARGE SCALE GENOMIC DNA]</scope>
    <source>
        <strain evidence="2 3">KR3-3</strain>
    </source>
</reference>
<feature type="signal peptide" evidence="1">
    <location>
        <begin position="1"/>
        <end position="18"/>
    </location>
</feature>
<evidence type="ECO:0000313" key="3">
    <source>
        <dbReference type="Proteomes" id="UP001336835"/>
    </source>
</evidence>